<organism evidence="1 2">
    <name type="scientific">Colletotrichum zoysiae</name>
    <dbReference type="NCBI Taxonomy" id="1216348"/>
    <lineage>
        <taxon>Eukaryota</taxon>
        <taxon>Fungi</taxon>
        <taxon>Dikarya</taxon>
        <taxon>Ascomycota</taxon>
        <taxon>Pezizomycotina</taxon>
        <taxon>Sordariomycetes</taxon>
        <taxon>Hypocreomycetidae</taxon>
        <taxon>Glomerellales</taxon>
        <taxon>Glomerellaceae</taxon>
        <taxon>Colletotrichum</taxon>
        <taxon>Colletotrichum graminicola species complex</taxon>
    </lineage>
</organism>
<keyword evidence="2" id="KW-1185">Reference proteome</keyword>
<dbReference type="Proteomes" id="UP001232148">
    <property type="component" value="Unassembled WGS sequence"/>
</dbReference>
<dbReference type="EMBL" id="MU842992">
    <property type="protein sequence ID" value="KAK2023646.1"/>
    <property type="molecule type" value="Genomic_DNA"/>
</dbReference>
<reference evidence="1" key="1">
    <citation type="submission" date="2021-06" db="EMBL/GenBank/DDBJ databases">
        <title>Comparative genomics, transcriptomics and evolutionary studies reveal genomic signatures of adaptation to plant cell wall in hemibiotrophic fungi.</title>
        <authorList>
            <consortium name="DOE Joint Genome Institute"/>
            <person name="Baroncelli R."/>
            <person name="Diaz J.F."/>
            <person name="Benocci T."/>
            <person name="Peng M."/>
            <person name="Battaglia E."/>
            <person name="Haridas S."/>
            <person name="Andreopoulos W."/>
            <person name="Labutti K."/>
            <person name="Pangilinan J."/>
            <person name="Floch G.L."/>
            <person name="Makela M.R."/>
            <person name="Henrissat B."/>
            <person name="Grigoriev I.V."/>
            <person name="Crouch J.A."/>
            <person name="De Vries R.P."/>
            <person name="Sukno S.A."/>
            <person name="Thon M.R."/>
        </authorList>
    </citation>
    <scope>NUCLEOTIDE SEQUENCE</scope>
    <source>
        <strain evidence="1">MAFF235873</strain>
    </source>
</reference>
<evidence type="ECO:0000313" key="1">
    <source>
        <dbReference type="EMBL" id="KAK2023646.1"/>
    </source>
</evidence>
<proteinExistence type="predicted"/>
<protein>
    <submittedName>
        <fullName evidence="1">Uncharacterized protein</fullName>
    </submittedName>
</protein>
<dbReference type="AlphaFoldDB" id="A0AAD9H8A1"/>
<gene>
    <name evidence="1" type="ORF">LX32DRAFT_133450</name>
</gene>
<evidence type="ECO:0000313" key="2">
    <source>
        <dbReference type="Proteomes" id="UP001232148"/>
    </source>
</evidence>
<sequence>MHCVFVGVGMVPPFSAGRRLIIALGLGSSLAATRRRARRVVDRLSRIQWDETVGTHHGKTHTPWRQRRRRLQRFCFPAAGIFSHERITLFYLSELK</sequence>
<comment type="caution">
    <text evidence="1">The sequence shown here is derived from an EMBL/GenBank/DDBJ whole genome shotgun (WGS) entry which is preliminary data.</text>
</comment>
<accession>A0AAD9H8A1</accession>
<name>A0AAD9H8A1_9PEZI</name>